<dbReference type="VEuPathDB" id="TriTrypDB:TEOVI_000575400"/>
<dbReference type="PROSITE" id="PS50096">
    <property type="entry name" value="IQ"/>
    <property type="match status" value="1"/>
</dbReference>
<gene>
    <name evidence="1" type="ORF">TEOVI_000575400</name>
</gene>
<dbReference type="Proteomes" id="UP000195570">
    <property type="component" value="Unassembled WGS sequence"/>
</dbReference>
<dbReference type="InterPro" id="IPR000048">
    <property type="entry name" value="IQ_motif_EF-hand-BS"/>
</dbReference>
<dbReference type="SMART" id="SM00015">
    <property type="entry name" value="IQ"/>
    <property type="match status" value="2"/>
</dbReference>
<comment type="caution">
    <text evidence="1">The sequence shown here is derived from an EMBL/GenBank/DDBJ whole genome shotgun (WGS) entry which is preliminary data.</text>
</comment>
<dbReference type="GeneID" id="92379693"/>
<proteinExistence type="predicted"/>
<reference evidence="1" key="1">
    <citation type="submission" date="2016-09" db="EMBL/GenBank/DDBJ databases">
        <authorList>
            <person name="Hebert L."/>
            <person name="Moumen B."/>
        </authorList>
    </citation>
    <scope>NUCLEOTIDE SEQUENCE [LARGE SCALE GENOMIC DNA]</scope>
    <source>
        <strain evidence="1">OVI</strain>
    </source>
</reference>
<dbReference type="AlphaFoldDB" id="A0A1G4I422"/>
<protein>
    <submittedName>
        <fullName evidence="1">Paraflagellar rod component, putative</fullName>
    </submittedName>
</protein>
<keyword evidence="2" id="KW-1185">Reference proteome</keyword>
<dbReference type="EMBL" id="CZPT02000571">
    <property type="protein sequence ID" value="SCU66563.1"/>
    <property type="molecule type" value="Genomic_DNA"/>
</dbReference>
<organism evidence="1 2">
    <name type="scientific">Trypanosoma equiperdum</name>
    <dbReference type="NCBI Taxonomy" id="5694"/>
    <lineage>
        <taxon>Eukaryota</taxon>
        <taxon>Discoba</taxon>
        <taxon>Euglenozoa</taxon>
        <taxon>Kinetoplastea</taxon>
        <taxon>Metakinetoplastina</taxon>
        <taxon>Trypanosomatida</taxon>
        <taxon>Trypanosomatidae</taxon>
        <taxon>Trypanosoma</taxon>
    </lineage>
</organism>
<sequence length="485" mass="57800">MASSTATADDELVPYHAFHNNDEKMFPMLTLYCPPVPPSMLVGRYKPPQKPPYKYLNDISTAGLREHMAQATIARMWRGLLTRRRLNNEAVHRYVRQVFATKIQCWWRFLIAGWRRDKLSKIKQQWVEEQKKNFLEKRLSGQAAMRTWQRRRFEDAVMKIQRVFRWYLSRRDLLFADEEAKSKVLPFPVDYKPKVYFPWRRRREEAVQKVGEKFETAEDSEGLTGGFQFRKTPKYPSPPTIEEVKEINDAMRLREARLAEILDQPEVHERRQWKIDGLREDDFDHNAGMIQRFVKYRWDDAKRTTLKLTSEYFEKKARIIQRSFHLYKTFCRMRQSRRLNEKAAARLNTGYARERLSELEKELAWKKILLNNAALTIQKCWAFYKYKLTAHDPFYAAANEGEKKEVDVEVTVPSAPPYRLIDDHIQREAQLRNAACSRMAREMEEMVQARKKTCGQRFKPKKLIIASEEMVYCRRCSDSEENPEM</sequence>
<dbReference type="RefSeq" id="XP_067077995.1">
    <property type="nucleotide sequence ID" value="XM_067221894.1"/>
</dbReference>
<evidence type="ECO:0000313" key="2">
    <source>
        <dbReference type="Proteomes" id="UP000195570"/>
    </source>
</evidence>
<accession>A0A1G4I422</accession>
<evidence type="ECO:0000313" key="1">
    <source>
        <dbReference type="EMBL" id="SCU66563.1"/>
    </source>
</evidence>
<name>A0A1G4I422_TRYEQ</name>